<name>A0A2G8KJX4_STIJA</name>
<dbReference type="OrthoDB" id="425619at2759"/>
<evidence type="ECO:0000259" key="2">
    <source>
        <dbReference type="Pfam" id="PF17919"/>
    </source>
</evidence>
<gene>
    <name evidence="3" type="ORF">BSL78_14843</name>
</gene>
<dbReference type="Gene3D" id="3.10.20.370">
    <property type="match status" value="1"/>
</dbReference>
<dbReference type="PANTHER" id="PTHR33064">
    <property type="entry name" value="POL PROTEIN"/>
    <property type="match status" value="1"/>
</dbReference>
<dbReference type="FunFam" id="3.10.20.370:FF:000001">
    <property type="entry name" value="Retrovirus-related Pol polyprotein from transposon 17.6-like protein"/>
    <property type="match status" value="1"/>
</dbReference>
<dbReference type="SUPFAM" id="SSF56672">
    <property type="entry name" value="DNA/RNA polymerases"/>
    <property type="match status" value="1"/>
</dbReference>
<dbReference type="InterPro" id="IPR043128">
    <property type="entry name" value="Rev_trsase/Diguanyl_cyclase"/>
</dbReference>
<evidence type="ECO:0000313" key="4">
    <source>
        <dbReference type="Proteomes" id="UP000230750"/>
    </source>
</evidence>
<dbReference type="AlphaFoldDB" id="A0A2G8KJX4"/>
<feature type="domain" description="Reverse transcriptase" evidence="1">
    <location>
        <begin position="29"/>
        <end position="91"/>
    </location>
</feature>
<sequence length="268" mass="30292">MEKDIQSMIDMGIVTRGDGEYAFPLVALRKPDGTLRHCVDLRKLNQVTKVDAEPIPDQEEIFAKLSKDLYFSKIDLSKGYWQVPMDDESKKGLVKPKPDKIEAVKRALRPKTKKELRSFLGLVGYYRRFIPDFAAIACPLTDCTKKGAPNKSIWGESQERSFGTLKGSLIKSPILHLPNLEKIFILRSDASDIGIGSVLLQVEGEETFPLAFASKKLNKAQKGYSVTEKECLAIVWAVQKFEPYLFGREFIIQTDHQPLACLKRNKTK</sequence>
<dbReference type="CDD" id="cd09274">
    <property type="entry name" value="RNase_HI_RT_Ty3"/>
    <property type="match status" value="1"/>
</dbReference>
<dbReference type="PANTHER" id="PTHR33064:SF37">
    <property type="entry name" value="RIBONUCLEASE H"/>
    <property type="match status" value="1"/>
</dbReference>
<dbReference type="Pfam" id="PF17919">
    <property type="entry name" value="RT_RNaseH_2"/>
    <property type="match status" value="1"/>
</dbReference>
<accession>A0A2G8KJX4</accession>
<dbReference type="Proteomes" id="UP000230750">
    <property type="component" value="Unassembled WGS sequence"/>
</dbReference>
<reference evidence="3 4" key="1">
    <citation type="journal article" date="2017" name="PLoS Biol.">
        <title>The sea cucumber genome provides insights into morphological evolution and visceral regeneration.</title>
        <authorList>
            <person name="Zhang X."/>
            <person name="Sun L."/>
            <person name="Yuan J."/>
            <person name="Sun Y."/>
            <person name="Gao Y."/>
            <person name="Zhang L."/>
            <person name="Li S."/>
            <person name="Dai H."/>
            <person name="Hamel J.F."/>
            <person name="Liu C."/>
            <person name="Yu Y."/>
            <person name="Liu S."/>
            <person name="Lin W."/>
            <person name="Guo K."/>
            <person name="Jin S."/>
            <person name="Xu P."/>
            <person name="Storey K.B."/>
            <person name="Huan P."/>
            <person name="Zhang T."/>
            <person name="Zhou Y."/>
            <person name="Zhang J."/>
            <person name="Lin C."/>
            <person name="Li X."/>
            <person name="Xing L."/>
            <person name="Huo D."/>
            <person name="Sun M."/>
            <person name="Wang L."/>
            <person name="Mercier A."/>
            <person name="Li F."/>
            <person name="Yang H."/>
            <person name="Xiang J."/>
        </authorList>
    </citation>
    <scope>NUCLEOTIDE SEQUENCE [LARGE SCALE GENOMIC DNA]</scope>
    <source>
        <strain evidence="3">Shaxun</strain>
        <tissue evidence="3">Muscle</tissue>
    </source>
</reference>
<evidence type="ECO:0000313" key="3">
    <source>
        <dbReference type="EMBL" id="PIK48304.1"/>
    </source>
</evidence>
<proteinExistence type="predicted"/>
<dbReference type="Gene3D" id="3.30.70.270">
    <property type="match status" value="1"/>
</dbReference>
<evidence type="ECO:0000259" key="1">
    <source>
        <dbReference type="Pfam" id="PF00078"/>
    </source>
</evidence>
<dbReference type="InterPro" id="IPR051320">
    <property type="entry name" value="Viral_Replic_Matur_Polypro"/>
</dbReference>
<keyword evidence="4" id="KW-1185">Reference proteome</keyword>
<dbReference type="InterPro" id="IPR043502">
    <property type="entry name" value="DNA/RNA_pol_sf"/>
</dbReference>
<dbReference type="CDD" id="cd01647">
    <property type="entry name" value="RT_LTR"/>
    <property type="match status" value="1"/>
</dbReference>
<dbReference type="EMBL" id="MRZV01000530">
    <property type="protein sequence ID" value="PIK48304.1"/>
    <property type="molecule type" value="Genomic_DNA"/>
</dbReference>
<comment type="caution">
    <text evidence="3">The sequence shown here is derived from an EMBL/GenBank/DDBJ whole genome shotgun (WGS) entry which is preliminary data.</text>
</comment>
<dbReference type="Pfam" id="PF00078">
    <property type="entry name" value="RVT_1"/>
    <property type="match status" value="1"/>
</dbReference>
<dbReference type="InterPro" id="IPR041577">
    <property type="entry name" value="RT_RNaseH_2"/>
</dbReference>
<dbReference type="Gene3D" id="3.10.10.10">
    <property type="entry name" value="HIV Type 1 Reverse Transcriptase, subunit A, domain 1"/>
    <property type="match status" value="1"/>
</dbReference>
<protein>
    <submittedName>
        <fullName evidence="3">Uncharacterized protein</fullName>
    </submittedName>
</protein>
<organism evidence="3 4">
    <name type="scientific">Stichopus japonicus</name>
    <name type="common">Sea cucumber</name>
    <dbReference type="NCBI Taxonomy" id="307972"/>
    <lineage>
        <taxon>Eukaryota</taxon>
        <taxon>Metazoa</taxon>
        <taxon>Echinodermata</taxon>
        <taxon>Eleutherozoa</taxon>
        <taxon>Echinozoa</taxon>
        <taxon>Holothuroidea</taxon>
        <taxon>Aspidochirotacea</taxon>
        <taxon>Aspidochirotida</taxon>
        <taxon>Stichopodidae</taxon>
        <taxon>Apostichopus</taxon>
    </lineage>
</organism>
<dbReference type="FunFam" id="3.30.70.270:FF:000020">
    <property type="entry name" value="Transposon Tf2-6 polyprotein-like Protein"/>
    <property type="match status" value="1"/>
</dbReference>
<feature type="domain" description="Reverse transcriptase/retrotransposon-derived protein RNase H-like" evidence="2">
    <location>
        <begin position="154"/>
        <end position="252"/>
    </location>
</feature>
<dbReference type="InterPro" id="IPR000477">
    <property type="entry name" value="RT_dom"/>
</dbReference>